<protein>
    <recommendedName>
        <fullName evidence="4">Single domain-containing protein</fullName>
    </recommendedName>
</protein>
<feature type="signal peptide" evidence="1">
    <location>
        <begin position="1"/>
        <end position="19"/>
    </location>
</feature>
<dbReference type="Proteomes" id="UP000271974">
    <property type="component" value="Unassembled WGS sequence"/>
</dbReference>
<organism evidence="2 3">
    <name type="scientific">Elysia chlorotica</name>
    <name type="common">Eastern emerald elysia</name>
    <name type="synonym">Sea slug</name>
    <dbReference type="NCBI Taxonomy" id="188477"/>
    <lineage>
        <taxon>Eukaryota</taxon>
        <taxon>Metazoa</taxon>
        <taxon>Spiralia</taxon>
        <taxon>Lophotrochozoa</taxon>
        <taxon>Mollusca</taxon>
        <taxon>Gastropoda</taxon>
        <taxon>Heterobranchia</taxon>
        <taxon>Euthyneura</taxon>
        <taxon>Panpulmonata</taxon>
        <taxon>Sacoglossa</taxon>
        <taxon>Placobranchoidea</taxon>
        <taxon>Plakobranchidae</taxon>
        <taxon>Elysia</taxon>
    </lineage>
</organism>
<keyword evidence="1" id="KW-0732">Signal</keyword>
<name>A0A3S0ZHP6_ELYCH</name>
<dbReference type="EMBL" id="RQTK01000769">
    <property type="protein sequence ID" value="RUS75121.1"/>
    <property type="molecule type" value="Genomic_DNA"/>
</dbReference>
<feature type="chain" id="PRO_5018691231" description="Single domain-containing protein" evidence="1">
    <location>
        <begin position="20"/>
        <end position="121"/>
    </location>
</feature>
<gene>
    <name evidence="2" type="ORF">EGW08_017105</name>
</gene>
<keyword evidence="3" id="KW-1185">Reference proteome</keyword>
<proteinExistence type="predicted"/>
<accession>A0A3S0ZHP6</accession>
<dbReference type="AlphaFoldDB" id="A0A3S0ZHP6"/>
<evidence type="ECO:0000313" key="3">
    <source>
        <dbReference type="Proteomes" id="UP000271974"/>
    </source>
</evidence>
<evidence type="ECO:0008006" key="4">
    <source>
        <dbReference type="Google" id="ProtNLM"/>
    </source>
</evidence>
<comment type="caution">
    <text evidence="2">The sequence shown here is derived from an EMBL/GenBank/DDBJ whole genome shotgun (WGS) entry which is preliminary data.</text>
</comment>
<sequence length="121" mass="13080">MVSASLILALVVVANPAFADFSYGDGCLFDGKIYQKGQKIEIKPCLGQMECLGDNALGPIEEATNCQTKREAPQFGCLFDGQVYDIGQRIEIKPCLAYYTCLGDGVLGDYIKLDGVCPDDN</sequence>
<evidence type="ECO:0000256" key="1">
    <source>
        <dbReference type="SAM" id="SignalP"/>
    </source>
</evidence>
<dbReference type="OrthoDB" id="6139780at2759"/>
<reference evidence="2 3" key="1">
    <citation type="submission" date="2019-01" db="EMBL/GenBank/DDBJ databases">
        <title>A draft genome assembly of the solar-powered sea slug Elysia chlorotica.</title>
        <authorList>
            <person name="Cai H."/>
            <person name="Li Q."/>
            <person name="Fang X."/>
            <person name="Li J."/>
            <person name="Curtis N.E."/>
            <person name="Altenburger A."/>
            <person name="Shibata T."/>
            <person name="Feng M."/>
            <person name="Maeda T."/>
            <person name="Schwartz J.A."/>
            <person name="Shigenobu S."/>
            <person name="Lundholm N."/>
            <person name="Nishiyama T."/>
            <person name="Yang H."/>
            <person name="Hasebe M."/>
            <person name="Li S."/>
            <person name="Pierce S.K."/>
            <person name="Wang J."/>
        </authorList>
    </citation>
    <scope>NUCLEOTIDE SEQUENCE [LARGE SCALE GENOMIC DNA]</scope>
    <source>
        <strain evidence="2">EC2010</strain>
        <tissue evidence="2">Whole organism of an adult</tissue>
    </source>
</reference>
<evidence type="ECO:0000313" key="2">
    <source>
        <dbReference type="EMBL" id="RUS75121.1"/>
    </source>
</evidence>